<dbReference type="EMBL" id="WPCU01000006">
    <property type="protein sequence ID" value="MVA76458.1"/>
    <property type="molecule type" value="Genomic_DNA"/>
</dbReference>
<name>A0A6A9UUV9_9ACTN</name>
<evidence type="ECO:0000256" key="1">
    <source>
        <dbReference type="SAM" id="MobiDB-lite"/>
    </source>
</evidence>
<sequence length="70" mass="7248">MSDTAPAPAIEVVAGDPTAEELAAVVVVLQSRAPAPPPPPARPSAWAAPARRHRRPLVPGPGAWQASAWR</sequence>
<dbReference type="GO" id="GO:0004658">
    <property type="term" value="F:propionyl-CoA carboxylase activity"/>
    <property type="evidence" value="ECO:0007669"/>
    <property type="project" value="InterPro"/>
</dbReference>
<dbReference type="GO" id="GO:0003989">
    <property type="term" value="F:acetyl-CoA carboxylase activity"/>
    <property type="evidence" value="ECO:0007669"/>
    <property type="project" value="InterPro"/>
</dbReference>
<dbReference type="RefSeq" id="WP_156610003.1">
    <property type="nucleotide sequence ID" value="NZ_WPCU01000006.1"/>
</dbReference>
<keyword evidence="3" id="KW-1185">Reference proteome</keyword>
<reference evidence="2 3" key="1">
    <citation type="submission" date="2019-12" db="EMBL/GenBank/DDBJ databases">
        <title>Auraticoccus cholistani sp. nov., an actinomycete isolated from soil of Cholistan desert.</title>
        <authorList>
            <person name="Cheema M.T."/>
        </authorList>
    </citation>
    <scope>NUCLEOTIDE SEQUENCE [LARGE SCALE GENOMIC DNA]</scope>
    <source>
        <strain evidence="2 3">F435</strain>
    </source>
</reference>
<dbReference type="InterPro" id="IPR032716">
    <property type="entry name" value="ACC_epsilon"/>
</dbReference>
<protein>
    <submittedName>
        <fullName evidence="2">Acyl-CoA carboxylase subunit epsilon</fullName>
    </submittedName>
</protein>
<dbReference type="AlphaFoldDB" id="A0A6A9UUV9"/>
<comment type="caution">
    <text evidence="2">The sequence shown here is derived from an EMBL/GenBank/DDBJ whole genome shotgun (WGS) entry which is preliminary data.</text>
</comment>
<evidence type="ECO:0000313" key="3">
    <source>
        <dbReference type="Proteomes" id="UP000435304"/>
    </source>
</evidence>
<organism evidence="2 3">
    <name type="scientific">Auraticoccus cholistanensis</name>
    <dbReference type="NCBI Taxonomy" id="2656650"/>
    <lineage>
        <taxon>Bacteria</taxon>
        <taxon>Bacillati</taxon>
        <taxon>Actinomycetota</taxon>
        <taxon>Actinomycetes</taxon>
        <taxon>Propionibacteriales</taxon>
        <taxon>Propionibacteriaceae</taxon>
        <taxon>Auraticoccus</taxon>
    </lineage>
</organism>
<dbReference type="Proteomes" id="UP000435304">
    <property type="component" value="Unassembled WGS sequence"/>
</dbReference>
<dbReference type="Pfam" id="PF13822">
    <property type="entry name" value="ACC_epsilon"/>
    <property type="match status" value="1"/>
</dbReference>
<gene>
    <name evidence="2" type="ORF">GC722_10545</name>
</gene>
<proteinExistence type="predicted"/>
<accession>A0A6A9UUV9</accession>
<feature type="region of interest" description="Disordered" evidence="1">
    <location>
        <begin position="32"/>
        <end position="70"/>
    </location>
</feature>
<evidence type="ECO:0000313" key="2">
    <source>
        <dbReference type="EMBL" id="MVA76458.1"/>
    </source>
</evidence>